<dbReference type="AlphaFoldDB" id="A0A0E9SF20"/>
<reference evidence="1" key="2">
    <citation type="journal article" date="2015" name="Fish Shellfish Immunol.">
        <title>Early steps in the European eel (Anguilla anguilla)-Vibrio vulnificus interaction in the gills: Role of the RtxA13 toxin.</title>
        <authorList>
            <person name="Callol A."/>
            <person name="Pajuelo D."/>
            <person name="Ebbesson L."/>
            <person name="Teles M."/>
            <person name="MacKenzie S."/>
            <person name="Amaro C."/>
        </authorList>
    </citation>
    <scope>NUCLEOTIDE SEQUENCE</scope>
</reference>
<name>A0A0E9SF20_ANGAN</name>
<sequence>MQAKIHNDSIFTIATTVKKQLYPVLNRLLNVLW</sequence>
<organism evidence="1">
    <name type="scientific">Anguilla anguilla</name>
    <name type="common">European freshwater eel</name>
    <name type="synonym">Muraena anguilla</name>
    <dbReference type="NCBI Taxonomy" id="7936"/>
    <lineage>
        <taxon>Eukaryota</taxon>
        <taxon>Metazoa</taxon>
        <taxon>Chordata</taxon>
        <taxon>Craniata</taxon>
        <taxon>Vertebrata</taxon>
        <taxon>Euteleostomi</taxon>
        <taxon>Actinopterygii</taxon>
        <taxon>Neopterygii</taxon>
        <taxon>Teleostei</taxon>
        <taxon>Anguilliformes</taxon>
        <taxon>Anguillidae</taxon>
        <taxon>Anguilla</taxon>
    </lineage>
</organism>
<accession>A0A0E9SF20</accession>
<reference evidence="1" key="1">
    <citation type="submission" date="2014-11" db="EMBL/GenBank/DDBJ databases">
        <authorList>
            <person name="Amaro Gonzalez C."/>
        </authorList>
    </citation>
    <scope>NUCLEOTIDE SEQUENCE</scope>
</reference>
<evidence type="ECO:0000313" key="1">
    <source>
        <dbReference type="EMBL" id="JAH39832.1"/>
    </source>
</evidence>
<protein>
    <submittedName>
        <fullName evidence="1">Uncharacterized protein</fullName>
    </submittedName>
</protein>
<proteinExistence type="predicted"/>
<dbReference type="EMBL" id="GBXM01068745">
    <property type="protein sequence ID" value="JAH39832.1"/>
    <property type="molecule type" value="Transcribed_RNA"/>
</dbReference>